<evidence type="ECO:0000259" key="9">
    <source>
        <dbReference type="Pfam" id="PF05223"/>
    </source>
</evidence>
<dbReference type="SUPFAM" id="SSF56601">
    <property type="entry name" value="beta-lactamase/transpeptidase-like"/>
    <property type="match status" value="1"/>
</dbReference>
<feature type="domain" description="NTF2-like N-terminal transpeptidase" evidence="9">
    <location>
        <begin position="27"/>
        <end position="147"/>
    </location>
</feature>
<dbReference type="InterPro" id="IPR032710">
    <property type="entry name" value="NTF2-like_dom_sf"/>
</dbReference>
<comment type="caution">
    <text evidence="10">The sequence shown here is derived from an EMBL/GenBank/DDBJ whole genome shotgun (WGS) entry which is preliminary data.</text>
</comment>
<evidence type="ECO:0000313" key="11">
    <source>
        <dbReference type="Proteomes" id="UP000752012"/>
    </source>
</evidence>
<dbReference type="Pfam" id="PF00905">
    <property type="entry name" value="Transpeptidase"/>
    <property type="match status" value="1"/>
</dbReference>
<dbReference type="SUPFAM" id="SSF56519">
    <property type="entry name" value="Penicillin binding protein dimerisation domain"/>
    <property type="match status" value="1"/>
</dbReference>
<dbReference type="EC" id="3.4.16.4" evidence="4"/>
<comment type="pathway">
    <text evidence="2">Cell wall biogenesis; peptidoglycan biosynthesis.</text>
</comment>
<dbReference type="InterPro" id="IPR007887">
    <property type="entry name" value="MecA_N"/>
</dbReference>
<dbReference type="Gene3D" id="3.40.710.10">
    <property type="entry name" value="DD-peptidase/beta-lactamase superfamily"/>
    <property type="match status" value="1"/>
</dbReference>
<evidence type="ECO:0000256" key="5">
    <source>
        <dbReference type="ARBA" id="ARBA00023136"/>
    </source>
</evidence>
<comment type="catalytic activity">
    <reaction evidence="6">
        <text>Preferential cleavage: (Ac)2-L-Lys-D-Ala-|-D-Ala. Also transpeptidation of peptidyl-alanyl moieties that are N-acyl substituents of D-alanine.</text>
        <dbReference type="EC" id="3.4.16.4"/>
    </reaction>
</comment>
<comment type="subcellular location">
    <subcellularLocation>
        <location evidence="1">Membrane</location>
    </subcellularLocation>
</comment>
<feature type="domain" description="Penicillin-binding protein transpeptidase" evidence="7">
    <location>
        <begin position="355"/>
        <end position="649"/>
    </location>
</feature>
<name>A0A969PPG0_9BACI</name>
<dbReference type="GO" id="GO:0008658">
    <property type="term" value="F:penicillin binding"/>
    <property type="evidence" value="ECO:0007669"/>
    <property type="project" value="InterPro"/>
</dbReference>
<evidence type="ECO:0000313" key="10">
    <source>
        <dbReference type="EMBL" id="NJP37970.1"/>
    </source>
</evidence>
<keyword evidence="11" id="KW-1185">Reference proteome</keyword>
<dbReference type="InterPro" id="IPR005311">
    <property type="entry name" value="PBP_dimer"/>
</dbReference>
<comment type="similarity">
    <text evidence="3">Belongs to the transpeptidase family.</text>
</comment>
<protein>
    <recommendedName>
        <fullName evidence="4">serine-type D-Ala-D-Ala carboxypeptidase</fullName>
        <ecNumber evidence="4">3.4.16.4</ecNumber>
    </recommendedName>
</protein>
<dbReference type="GO" id="GO:0071555">
    <property type="term" value="P:cell wall organization"/>
    <property type="evidence" value="ECO:0007669"/>
    <property type="project" value="TreeGrafter"/>
</dbReference>
<evidence type="ECO:0000256" key="4">
    <source>
        <dbReference type="ARBA" id="ARBA00012448"/>
    </source>
</evidence>
<organism evidence="10 11">
    <name type="scientific">Alkalicoccus luteus</name>
    <dbReference type="NCBI Taxonomy" id="1237094"/>
    <lineage>
        <taxon>Bacteria</taxon>
        <taxon>Bacillati</taxon>
        <taxon>Bacillota</taxon>
        <taxon>Bacilli</taxon>
        <taxon>Bacillales</taxon>
        <taxon>Bacillaceae</taxon>
        <taxon>Alkalicoccus</taxon>
    </lineage>
</organism>
<dbReference type="AlphaFoldDB" id="A0A969PPG0"/>
<dbReference type="PANTHER" id="PTHR30627:SF25">
    <property type="entry name" value="PENICILLIN-BINDING PROTEIN 3"/>
    <property type="match status" value="1"/>
</dbReference>
<dbReference type="Gene3D" id="3.30.1390.30">
    <property type="entry name" value="Penicillin-binding protein 2a, domain 3"/>
    <property type="match status" value="1"/>
</dbReference>
<dbReference type="GO" id="GO:0071972">
    <property type="term" value="F:peptidoglycan L,D-transpeptidase activity"/>
    <property type="evidence" value="ECO:0007669"/>
    <property type="project" value="TreeGrafter"/>
</dbReference>
<dbReference type="InterPro" id="IPR012338">
    <property type="entry name" value="Beta-lactam/transpept-like"/>
</dbReference>
<dbReference type="PANTHER" id="PTHR30627">
    <property type="entry name" value="PEPTIDOGLYCAN D,D-TRANSPEPTIDASE"/>
    <property type="match status" value="1"/>
</dbReference>
<dbReference type="GO" id="GO:0009002">
    <property type="term" value="F:serine-type D-Ala-D-Ala carboxypeptidase activity"/>
    <property type="evidence" value="ECO:0007669"/>
    <property type="project" value="UniProtKB-EC"/>
</dbReference>
<dbReference type="InterPro" id="IPR050515">
    <property type="entry name" value="Beta-lactam/transpept"/>
</dbReference>
<gene>
    <name evidence="10" type="ORF">HCN83_10285</name>
</gene>
<dbReference type="GO" id="GO:0046677">
    <property type="term" value="P:response to antibiotic"/>
    <property type="evidence" value="ECO:0007669"/>
    <property type="project" value="InterPro"/>
</dbReference>
<dbReference type="Proteomes" id="UP000752012">
    <property type="component" value="Unassembled WGS sequence"/>
</dbReference>
<dbReference type="InterPro" id="IPR036138">
    <property type="entry name" value="PBP_dimer_sf"/>
</dbReference>
<feature type="domain" description="Penicillin-binding protein dimerisation" evidence="8">
    <location>
        <begin position="158"/>
        <end position="321"/>
    </location>
</feature>
<evidence type="ECO:0000256" key="2">
    <source>
        <dbReference type="ARBA" id="ARBA00004752"/>
    </source>
</evidence>
<evidence type="ECO:0000256" key="6">
    <source>
        <dbReference type="ARBA" id="ARBA00034000"/>
    </source>
</evidence>
<dbReference type="Pfam" id="PF03717">
    <property type="entry name" value="PBP_dimer"/>
    <property type="match status" value="1"/>
</dbReference>
<dbReference type="SUPFAM" id="SSF54427">
    <property type="entry name" value="NTF2-like"/>
    <property type="match status" value="1"/>
</dbReference>
<dbReference type="RefSeq" id="WP_168006991.1">
    <property type="nucleotide sequence ID" value="NZ_JAATHJ010000014.1"/>
</dbReference>
<evidence type="ECO:0000256" key="1">
    <source>
        <dbReference type="ARBA" id="ARBA00004370"/>
    </source>
</evidence>
<reference evidence="10 11" key="1">
    <citation type="submission" date="2020-03" db="EMBL/GenBank/DDBJ databases">
        <title>Assessment of the enzymatic potential of alkaline-tolerant lipase obtained from Bacillus luteus H11 (technogenic soil) for the bioremediation of saline soils contaminated with petroleum substances.</title>
        <authorList>
            <person name="Kalwasinska A."/>
        </authorList>
    </citation>
    <scope>NUCLEOTIDE SEQUENCE [LARGE SCALE GENOMIC DNA]</scope>
    <source>
        <strain evidence="10 11">H11</strain>
    </source>
</reference>
<sequence length="661" mass="72457">MKKAAALGVVVLLAACSEEPENPQETTLTPYINAWSSGDFEAMEAEIDADSIADIDWEFAERYETVYGDAGIQLETGSVTTPEYTEEEPPDYGEIDSITYEVETVFTTEAGDISVTTDVLVEQVEVADEETEWQVIWEPAHFFYGMQQPNDRLAISREEPIRGEIWDRNGEALAVNGEIYEAGIVPEAAEDVEESAEAFADVLGIDAEDALARAEMYPDNPDWFAPIQTIALTDDRVDELTEIPGVLLNREDGREYPYGAETGHLVGHIGPITGEELEETTGYQSESYIGKNGVELLLEEELRGQSGFRLAVTDEDGDVRDVIQEEAPVDGEDVTLTIDAELQADVYEILEEDSGAAVVLDPQTGDTLALVSTPAFDANLRYLQLPDPRADELETTDVLFERRFQNAYSPGSIWKPFTAAIGLEEETLDPSATRTIEGEQWQADDSWGGYSITRVNDSETEVDLTTAMQLSDNIYFAQEALEIGADAMESWGETFGMDGGFSYDFPVHDAQLANDGLDTEILLADSGYGQGEVEIAPVHITALYTAFVNDGTMIEPVLFGDGGETELFSPETAAVVHDSLEAVTQEEDGTAYRSGWARDIAGKTGTAELKSDQTVEDGEQIGWFTSYDDEYVATFMIQNAEDVGGSSYAVDLAESFWETID</sequence>
<accession>A0A969PPG0</accession>
<evidence type="ECO:0000259" key="7">
    <source>
        <dbReference type="Pfam" id="PF00905"/>
    </source>
</evidence>
<dbReference type="Gene3D" id="3.10.450.100">
    <property type="entry name" value="NTF2-like, domain 1"/>
    <property type="match status" value="1"/>
</dbReference>
<evidence type="ECO:0000256" key="3">
    <source>
        <dbReference type="ARBA" id="ARBA00007171"/>
    </source>
</evidence>
<dbReference type="Gene3D" id="3.90.1310.10">
    <property type="entry name" value="Penicillin-binding protein 2a (Domain 2)"/>
    <property type="match status" value="1"/>
</dbReference>
<dbReference type="InterPro" id="IPR001460">
    <property type="entry name" value="PCN-bd_Tpept"/>
</dbReference>
<keyword evidence="5" id="KW-0472">Membrane</keyword>
<dbReference type="EMBL" id="JAATHJ010000014">
    <property type="protein sequence ID" value="NJP37970.1"/>
    <property type="molecule type" value="Genomic_DNA"/>
</dbReference>
<dbReference type="PROSITE" id="PS51257">
    <property type="entry name" value="PROKAR_LIPOPROTEIN"/>
    <property type="match status" value="1"/>
</dbReference>
<proteinExistence type="inferred from homology"/>
<evidence type="ECO:0000259" key="8">
    <source>
        <dbReference type="Pfam" id="PF03717"/>
    </source>
</evidence>
<dbReference type="Pfam" id="PF05223">
    <property type="entry name" value="MecA_N"/>
    <property type="match status" value="1"/>
</dbReference>
<dbReference type="GO" id="GO:0005886">
    <property type="term" value="C:plasma membrane"/>
    <property type="evidence" value="ECO:0007669"/>
    <property type="project" value="TreeGrafter"/>
</dbReference>